<dbReference type="RefSeq" id="WP_179748982.1">
    <property type="nucleotide sequence ID" value="NZ_JACCBU010000001.1"/>
</dbReference>
<dbReference type="Pfam" id="PF00144">
    <property type="entry name" value="Beta-lactamase"/>
    <property type="match status" value="1"/>
</dbReference>
<dbReference type="AlphaFoldDB" id="A0A7Y9I4I7"/>
<dbReference type="PANTHER" id="PTHR46825">
    <property type="entry name" value="D-ALANYL-D-ALANINE-CARBOXYPEPTIDASE/ENDOPEPTIDASE AMPH"/>
    <property type="match status" value="1"/>
</dbReference>
<dbReference type="EMBL" id="JACCBU010000001">
    <property type="protein sequence ID" value="NYE69906.1"/>
    <property type="molecule type" value="Genomic_DNA"/>
</dbReference>
<dbReference type="Gene3D" id="3.40.710.10">
    <property type="entry name" value="DD-peptidase/beta-lactamase superfamily"/>
    <property type="match status" value="1"/>
</dbReference>
<evidence type="ECO:0000313" key="2">
    <source>
        <dbReference type="EMBL" id="NYE69906.1"/>
    </source>
</evidence>
<organism evidence="2 3">
    <name type="scientific">Microlunatus parietis</name>
    <dbReference type="NCBI Taxonomy" id="682979"/>
    <lineage>
        <taxon>Bacteria</taxon>
        <taxon>Bacillati</taxon>
        <taxon>Actinomycetota</taxon>
        <taxon>Actinomycetes</taxon>
        <taxon>Propionibacteriales</taxon>
        <taxon>Propionibacteriaceae</taxon>
        <taxon>Microlunatus</taxon>
    </lineage>
</organism>
<dbReference type="Proteomes" id="UP000569914">
    <property type="component" value="Unassembled WGS sequence"/>
</dbReference>
<dbReference type="SUPFAM" id="SSF56601">
    <property type="entry name" value="beta-lactamase/transpeptidase-like"/>
    <property type="match status" value="1"/>
</dbReference>
<accession>A0A7Y9I4I7</accession>
<dbReference type="InterPro" id="IPR050491">
    <property type="entry name" value="AmpC-like"/>
</dbReference>
<sequence>MTEADGAAGFAELAERHGVPGAVFGEIEIGADPAGDRLRVATHGVVNAATGQPVLPDTVFQIGSITKPYTAILMARAIADGRTALDQPAAEILGPNAPLSSDAEASALITVGQLLTHRSGIDGDRFTDTGRGDDCLERYVAGLGGVAQMFRPGALYSYSNAGWVVAGRLLEILYGKPWRLVLRDQLIEPLGLTHTSTLAEEAILHSVAVGHTDRTTPVSYWGLPQSIGPAGGISATAAEVLAVAAELVRDGGRLLPPDAAAAMLADHGANPPGLQIEGHQGLGWMVGRWQGEPVFGHNGLTVGQSAYLLVLPGLRRALCLLVNGPGAANLWFELRRSTIAGYGLEVPPGSLATTGAAEPLEPWLGRYARAGEWIDLVGTEAGYRALVEEDLELGGEPERTDYALSPVRGGLWAGRTDGQLSPTSFRVGRFTDEQRAPGRPAGDDRYLYAGSRINHPAGGV</sequence>
<reference evidence="2 3" key="1">
    <citation type="submission" date="2020-07" db="EMBL/GenBank/DDBJ databases">
        <title>Sequencing the genomes of 1000 actinobacteria strains.</title>
        <authorList>
            <person name="Klenk H.-P."/>
        </authorList>
    </citation>
    <scope>NUCLEOTIDE SEQUENCE [LARGE SCALE GENOMIC DNA]</scope>
    <source>
        <strain evidence="2 3">DSM 22083</strain>
    </source>
</reference>
<dbReference type="InterPro" id="IPR001466">
    <property type="entry name" value="Beta-lactam-related"/>
</dbReference>
<feature type="domain" description="Beta-lactamase-related" evidence="1">
    <location>
        <begin position="11"/>
        <end position="327"/>
    </location>
</feature>
<protein>
    <submittedName>
        <fullName evidence="2">CubicO group peptidase (Beta-lactamase class C family)</fullName>
    </submittedName>
</protein>
<evidence type="ECO:0000313" key="3">
    <source>
        <dbReference type="Proteomes" id="UP000569914"/>
    </source>
</evidence>
<comment type="caution">
    <text evidence="2">The sequence shown here is derived from an EMBL/GenBank/DDBJ whole genome shotgun (WGS) entry which is preliminary data.</text>
</comment>
<evidence type="ECO:0000259" key="1">
    <source>
        <dbReference type="Pfam" id="PF00144"/>
    </source>
</evidence>
<dbReference type="InterPro" id="IPR012338">
    <property type="entry name" value="Beta-lactam/transpept-like"/>
</dbReference>
<name>A0A7Y9I4I7_9ACTN</name>
<gene>
    <name evidence="2" type="ORF">BKA15_001235</name>
</gene>
<keyword evidence="3" id="KW-1185">Reference proteome</keyword>
<proteinExistence type="predicted"/>
<dbReference type="PANTHER" id="PTHR46825:SF9">
    <property type="entry name" value="BETA-LACTAMASE-RELATED DOMAIN-CONTAINING PROTEIN"/>
    <property type="match status" value="1"/>
</dbReference>